<name>A0A2T7UKT3_9RHOB</name>
<sequence length="390" mass="43349">MQHVLVVGGGPVGFLTALGLAQRGLRVTLVEAEPDIVDSPRAAVYHWYVLEGLKRLGILDEALETGFAKQDYCHFVFRTNERIHWSLAPLAEVAPYAFNLHLGQNDLARIACRHLERFASAEVRFATRLTDLTQDTSGVTARLSGPAGETVERFDWLIGADGGGSTVRETALKLNFFGITHPERFIATNVRLPFESFGYARANMVMDDVHGAIIAKLDTSDLWRVTFMEDATQPLETVTERIDAFYRAYAPGVEDYELVQYSPYRMHQRCADTMRVGRVILAGDAAHITNPTGGLGLTSGLLDLYFLLDILNAIVNEGASPDLLDRYSDDRRRIFLEIASPRAVQNKQMIFHAHEGSLLDSQLQAVRRLATDPDAVRAQVPFARSMQSSL</sequence>
<dbReference type="OrthoDB" id="9791689at2"/>
<comment type="caution">
    <text evidence="4">The sequence shown here is derived from an EMBL/GenBank/DDBJ whole genome shotgun (WGS) entry which is preliminary data.</text>
</comment>
<accession>A0A2T7UKT3</accession>
<keyword evidence="2" id="KW-0520">NAD</keyword>
<dbReference type="Gene3D" id="3.50.50.60">
    <property type="entry name" value="FAD/NAD(P)-binding domain"/>
    <property type="match status" value="1"/>
</dbReference>
<dbReference type="InterPro" id="IPR036188">
    <property type="entry name" value="FAD/NAD-bd_sf"/>
</dbReference>
<dbReference type="Gene3D" id="3.30.70.2450">
    <property type="match status" value="1"/>
</dbReference>
<dbReference type="EMBL" id="QDDR01000016">
    <property type="protein sequence ID" value="PVE45281.1"/>
    <property type="molecule type" value="Genomic_DNA"/>
</dbReference>
<dbReference type="RefSeq" id="WP_107751778.1">
    <property type="nucleotide sequence ID" value="NZ_QBKF01000005.1"/>
</dbReference>
<dbReference type="InterPro" id="IPR002938">
    <property type="entry name" value="FAD-bd"/>
</dbReference>
<dbReference type="InterPro" id="IPR050631">
    <property type="entry name" value="PheA/TfdB_FAD_monoxygenase"/>
</dbReference>
<dbReference type="AlphaFoldDB" id="A0A2T7UKT3"/>
<evidence type="ECO:0000256" key="1">
    <source>
        <dbReference type="ARBA" id="ARBA00023002"/>
    </source>
</evidence>
<gene>
    <name evidence="4" type="ORF">DDE23_22175</name>
</gene>
<feature type="domain" description="FAD-binding" evidence="3">
    <location>
        <begin position="3"/>
        <end position="334"/>
    </location>
</feature>
<evidence type="ECO:0000313" key="5">
    <source>
        <dbReference type="Proteomes" id="UP000244810"/>
    </source>
</evidence>
<organism evidence="4 5">
    <name type="scientific">Pararhodobacter aggregans</name>
    <dbReference type="NCBI Taxonomy" id="404875"/>
    <lineage>
        <taxon>Bacteria</taxon>
        <taxon>Pseudomonadati</taxon>
        <taxon>Pseudomonadota</taxon>
        <taxon>Alphaproteobacteria</taxon>
        <taxon>Rhodobacterales</taxon>
        <taxon>Paracoccaceae</taxon>
        <taxon>Pararhodobacter</taxon>
    </lineage>
</organism>
<keyword evidence="1" id="KW-0560">Oxidoreductase</keyword>
<evidence type="ECO:0000313" key="4">
    <source>
        <dbReference type="EMBL" id="PVE45281.1"/>
    </source>
</evidence>
<dbReference type="PRINTS" id="PR00420">
    <property type="entry name" value="RNGMNOXGNASE"/>
</dbReference>
<dbReference type="PANTHER" id="PTHR43476:SF4">
    <property type="entry name" value="BLR0106 PROTEIN"/>
    <property type="match status" value="1"/>
</dbReference>
<dbReference type="GO" id="GO:0071949">
    <property type="term" value="F:FAD binding"/>
    <property type="evidence" value="ECO:0007669"/>
    <property type="project" value="InterPro"/>
</dbReference>
<dbReference type="GO" id="GO:0016491">
    <property type="term" value="F:oxidoreductase activity"/>
    <property type="evidence" value="ECO:0007669"/>
    <property type="project" value="UniProtKB-KW"/>
</dbReference>
<dbReference type="Proteomes" id="UP000244810">
    <property type="component" value="Unassembled WGS sequence"/>
</dbReference>
<protein>
    <recommendedName>
        <fullName evidence="3">FAD-binding domain-containing protein</fullName>
    </recommendedName>
</protein>
<reference evidence="4 5" key="1">
    <citation type="journal article" date="2011" name="Syst. Appl. Microbiol.">
        <title>Defluviimonas denitrificans gen. nov., sp. nov., and Pararhodobacter aggregans gen. nov., sp. nov., non-phototrophic Rhodobacteraceae from the biofilter of a marine aquaculture.</title>
        <authorList>
            <person name="Foesel B.U."/>
            <person name="Drake H.L."/>
            <person name="Schramm A."/>
        </authorList>
    </citation>
    <scope>NUCLEOTIDE SEQUENCE [LARGE SCALE GENOMIC DNA]</scope>
    <source>
        <strain evidence="4 5">D1-19</strain>
    </source>
</reference>
<evidence type="ECO:0000259" key="3">
    <source>
        <dbReference type="Pfam" id="PF01494"/>
    </source>
</evidence>
<proteinExistence type="predicted"/>
<dbReference type="PANTHER" id="PTHR43476">
    <property type="entry name" value="3-(3-HYDROXY-PHENYL)PROPIONATE/3-HYDROXYCINNAMIC ACID HYDROXYLASE"/>
    <property type="match status" value="1"/>
</dbReference>
<evidence type="ECO:0000256" key="2">
    <source>
        <dbReference type="ARBA" id="ARBA00023027"/>
    </source>
</evidence>
<dbReference type="Pfam" id="PF01494">
    <property type="entry name" value="FAD_binding_3"/>
    <property type="match status" value="1"/>
</dbReference>
<dbReference type="SUPFAM" id="SSF51905">
    <property type="entry name" value="FAD/NAD(P)-binding domain"/>
    <property type="match status" value="1"/>
</dbReference>
<keyword evidence="5" id="KW-1185">Reference proteome</keyword>